<reference evidence="3" key="1">
    <citation type="journal article" date="2019" name="Int. J. Syst. Evol. Microbiol.">
        <title>The Global Catalogue of Microorganisms (GCM) 10K type strain sequencing project: providing services to taxonomists for standard genome sequencing and annotation.</title>
        <authorList>
            <consortium name="The Broad Institute Genomics Platform"/>
            <consortium name="The Broad Institute Genome Sequencing Center for Infectious Disease"/>
            <person name="Wu L."/>
            <person name="Ma J."/>
        </authorList>
    </citation>
    <scope>NUCLEOTIDE SEQUENCE [LARGE SCALE GENOMIC DNA]</scope>
    <source>
        <strain evidence="3">CGMCC 1.15942</strain>
    </source>
</reference>
<keyword evidence="3" id="KW-1185">Reference proteome</keyword>
<evidence type="ECO:0000313" key="2">
    <source>
        <dbReference type="EMBL" id="GGC93680.1"/>
    </source>
</evidence>
<dbReference type="Proteomes" id="UP000630615">
    <property type="component" value="Unassembled WGS sequence"/>
</dbReference>
<protein>
    <submittedName>
        <fullName evidence="2">Uncharacterized protein</fullName>
    </submittedName>
</protein>
<proteinExistence type="predicted"/>
<keyword evidence="1" id="KW-0812">Transmembrane</keyword>
<sequence>MYILLMASAIVIFIHSLLLVYIIQKNTELTDKLEQLSHEFVPKKKRRSKLRKRSDQRK</sequence>
<name>A0ABQ1PB19_9ENTE</name>
<evidence type="ECO:0000313" key="3">
    <source>
        <dbReference type="Proteomes" id="UP000630615"/>
    </source>
</evidence>
<keyword evidence="1" id="KW-0472">Membrane</keyword>
<evidence type="ECO:0000256" key="1">
    <source>
        <dbReference type="SAM" id="Phobius"/>
    </source>
</evidence>
<accession>A0ABQ1PB19</accession>
<feature type="transmembrane region" description="Helical" evidence="1">
    <location>
        <begin position="6"/>
        <end position="23"/>
    </location>
</feature>
<organism evidence="2 3">
    <name type="scientific">Enterococcus wangshanyuanii</name>
    <dbReference type="NCBI Taxonomy" id="2005703"/>
    <lineage>
        <taxon>Bacteria</taxon>
        <taxon>Bacillati</taxon>
        <taxon>Bacillota</taxon>
        <taxon>Bacilli</taxon>
        <taxon>Lactobacillales</taxon>
        <taxon>Enterococcaceae</taxon>
        <taxon>Enterococcus</taxon>
    </lineage>
</organism>
<comment type="caution">
    <text evidence="2">The sequence shown here is derived from an EMBL/GenBank/DDBJ whole genome shotgun (WGS) entry which is preliminary data.</text>
</comment>
<keyword evidence="1" id="KW-1133">Transmembrane helix</keyword>
<dbReference type="RefSeq" id="WP_157894264.1">
    <property type="nucleotide sequence ID" value="NZ_BMKI01000005.1"/>
</dbReference>
<dbReference type="EMBL" id="BMKI01000005">
    <property type="protein sequence ID" value="GGC93680.1"/>
    <property type="molecule type" value="Genomic_DNA"/>
</dbReference>
<gene>
    <name evidence="2" type="ORF">GCM10011573_24150</name>
</gene>